<gene>
    <name evidence="4" type="ORF">CCO02nite_05400</name>
</gene>
<feature type="compositionally biased region" description="Polar residues" evidence="1">
    <location>
        <begin position="37"/>
        <end position="46"/>
    </location>
</feature>
<feature type="compositionally biased region" description="Low complexity" evidence="1">
    <location>
        <begin position="47"/>
        <end position="60"/>
    </location>
</feature>
<organism evidence="4 5">
    <name type="scientific">Cellulomonas composti</name>
    <dbReference type="NCBI Taxonomy" id="266130"/>
    <lineage>
        <taxon>Bacteria</taxon>
        <taxon>Bacillati</taxon>
        <taxon>Actinomycetota</taxon>
        <taxon>Actinomycetes</taxon>
        <taxon>Micrococcales</taxon>
        <taxon>Cellulomonadaceae</taxon>
        <taxon>Cellulomonas</taxon>
    </lineage>
</organism>
<dbReference type="EMBL" id="BJWG01000002">
    <property type="protein sequence ID" value="GEL93882.1"/>
    <property type="molecule type" value="Genomic_DNA"/>
</dbReference>
<feature type="region of interest" description="Disordered" evidence="1">
    <location>
        <begin position="33"/>
        <end position="74"/>
    </location>
</feature>
<proteinExistence type="predicted"/>
<protein>
    <recommendedName>
        <fullName evidence="3">DUF6318 domain-containing protein</fullName>
    </recommendedName>
</protein>
<feature type="domain" description="DUF6318" evidence="3">
    <location>
        <begin position="73"/>
        <end position="206"/>
    </location>
</feature>
<evidence type="ECO:0000313" key="5">
    <source>
        <dbReference type="Proteomes" id="UP000321720"/>
    </source>
</evidence>
<keyword evidence="5" id="KW-1185">Reference proteome</keyword>
<accession>A0A511J794</accession>
<reference evidence="4 5" key="1">
    <citation type="submission" date="2019-07" db="EMBL/GenBank/DDBJ databases">
        <title>Whole genome shotgun sequence of Cellulomonas composti NBRC 100758.</title>
        <authorList>
            <person name="Hosoyama A."/>
            <person name="Uohara A."/>
            <person name="Ohji S."/>
            <person name="Ichikawa N."/>
        </authorList>
    </citation>
    <scope>NUCLEOTIDE SEQUENCE [LARGE SCALE GENOMIC DNA]</scope>
    <source>
        <strain evidence="4 5">NBRC 100758</strain>
    </source>
</reference>
<dbReference type="Pfam" id="PF19843">
    <property type="entry name" value="DUF6318"/>
    <property type="match status" value="1"/>
</dbReference>
<sequence>MCTFTDMLNRGLLAAAMVAALALGLTSCTREQEVSAEPTSTRASEVSTAPAPMTTASATPAPTPDGFDASVAPVPPDALGGPATKAAAADVARYFLSLFPYVFATGDLQAWKSLSGASCKYCANVVSMVDEMFADGNHSVGGEFEFASVEGDDYKEGEFAVLLRFRESPSQTVSSTGVVVEDFPDTKLESAEVHVVWDGSGWAVDGVVVDLLDRQ</sequence>
<feature type="chain" id="PRO_5039672601" description="DUF6318 domain-containing protein" evidence="2">
    <location>
        <begin position="23"/>
        <end position="215"/>
    </location>
</feature>
<dbReference type="AlphaFoldDB" id="A0A511J794"/>
<name>A0A511J794_9CELL</name>
<keyword evidence="2" id="KW-0732">Signal</keyword>
<feature type="signal peptide" evidence="2">
    <location>
        <begin position="1"/>
        <end position="22"/>
    </location>
</feature>
<evidence type="ECO:0000256" key="1">
    <source>
        <dbReference type="SAM" id="MobiDB-lite"/>
    </source>
</evidence>
<dbReference type="Proteomes" id="UP000321720">
    <property type="component" value="Unassembled WGS sequence"/>
</dbReference>
<evidence type="ECO:0000313" key="4">
    <source>
        <dbReference type="EMBL" id="GEL93882.1"/>
    </source>
</evidence>
<dbReference type="InterPro" id="IPR046281">
    <property type="entry name" value="DUF6318"/>
</dbReference>
<comment type="caution">
    <text evidence="4">The sequence shown here is derived from an EMBL/GenBank/DDBJ whole genome shotgun (WGS) entry which is preliminary data.</text>
</comment>
<evidence type="ECO:0000256" key="2">
    <source>
        <dbReference type="SAM" id="SignalP"/>
    </source>
</evidence>
<evidence type="ECO:0000259" key="3">
    <source>
        <dbReference type="Pfam" id="PF19843"/>
    </source>
</evidence>